<feature type="transmembrane region" description="Helical" evidence="1">
    <location>
        <begin position="32"/>
        <end position="54"/>
    </location>
</feature>
<comment type="caution">
    <text evidence="2">The sequence shown here is derived from an EMBL/GenBank/DDBJ whole genome shotgun (WGS) entry which is preliminary data.</text>
</comment>
<proteinExistence type="predicted"/>
<protein>
    <submittedName>
        <fullName evidence="2">DUF3105 domain-containing protein</fullName>
    </submittedName>
</protein>
<sequence length="214" mass="22768">MNRNRKPSLTERQARLAQIKTEQKKAERKRTWIIASVAGALALGLIGTTIAIVVDQGAKNADLAAQAKEPIPDVKIFKDLSQDHVATEVDYAQNPPTGGAHSAVGQICGFYSEPIADENGVHSLEHGAVWITYDPSLAPDQVDTLRDFAAKDNYVLVSPREGLASPVVASAWGIQLELDAAADERLPVFLASYVNGPQTPEPGASCSDGVGTPE</sequence>
<evidence type="ECO:0000256" key="1">
    <source>
        <dbReference type="SAM" id="Phobius"/>
    </source>
</evidence>
<evidence type="ECO:0000313" key="2">
    <source>
        <dbReference type="EMBL" id="RYV49705.1"/>
    </source>
</evidence>
<dbReference type="Proteomes" id="UP000293764">
    <property type="component" value="Unassembled WGS sequence"/>
</dbReference>
<accession>A0A4Q5MVZ6</accession>
<keyword evidence="1" id="KW-0472">Membrane</keyword>
<keyword evidence="1" id="KW-1133">Transmembrane helix</keyword>
<reference evidence="2 3" key="1">
    <citation type="submission" date="2019-01" db="EMBL/GenBank/DDBJ databases">
        <title>Novel species of Cellulomonas.</title>
        <authorList>
            <person name="Liu Q."/>
            <person name="Xin Y.-H."/>
        </authorList>
    </citation>
    <scope>NUCLEOTIDE SEQUENCE [LARGE SCALE GENOMIC DNA]</scope>
    <source>
        <strain evidence="2 3">HLT2-17</strain>
    </source>
</reference>
<dbReference type="AlphaFoldDB" id="A0A4Q5MVZ6"/>
<dbReference type="Pfam" id="PF11303">
    <property type="entry name" value="DUF3105"/>
    <property type="match status" value="1"/>
</dbReference>
<gene>
    <name evidence="2" type="ORF">EUA98_17460</name>
</gene>
<dbReference type="InterPro" id="IPR021454">
    <property type="entry name" value="DUF3105"/>
</dbReference>
<name>A0A4Q5MVZ6_9MICO</name>
<organism evidence="2 3">
    <name type="scientific">Pengzhenrongella frigida</name>
    <dbReference type="NCBI Taxonomy" id="1259133"/>
    <lineage>
        <taxon>Bacteria</taxon>
        <taxon>Bacillati</taxon>
        <taxon>Actinomycetota</taxon>
        <taxon>Actinomycetes</taxon>
        <taxon>Micrococcales</taxon>
        <taxon>Pengzhenrongella</taxon>
    </lineage>
</organism>
<evidence type="ECO:0000313" key="3">
    <source>
        <dbReference type="Proteomes" id="UP000293764"/>
    </source>
</evidence>
<dbReference type="OrthoDB" id="164831at2"/>
<keyword evidence="1" id="KW-0812">Transmembrane</keyword>
<keyword evidence="3" id="KW-1185">Reference proteome</keyword>
<dbReference type="EMBL" id="SDWW01000057">
    <property type="protein sequence ID" value="RYV49705.1"/>
    <property type="molecule type" value="Genomic_DNA"/>
</dbReference>
<dbReference type="RefSeq" id="WP_130103977.1">
    <property type="nucleotide sequence ID" value="NZ_SDWW01000057.1"/>
</dbReference>